<dbReference type="AlphaFoldDB" id="A0AAE2CT16"/>
<dbReference type="PANTHER" id="PTHR33122:SF63">
    <property type="entry name" value="BIFUNCTIONAL INHIBITOR_PLANT LIPID TRANSFER PROTEIN_SEED STORAGE HELICAL DOMAIN-CONTAINING PROTEIN"/>
    <property type="match status" value="1"/>
</dbReference>
<dbReference type="EMBL" id="JACGWO010000003">
    <property type="protein sequence ID" value="KAK4433443.1"/>
    <property type="molecule type" value="Genomic_DNA"/>
</dbReference>
<keyword evidence="3" id="KW-1185">Reference proteome</keyword>
<dbReference type="Proteomes" id="UP001293254">
    <property type="component" value="Unassembled WGS sequence"/>
</dbReference>
<name>A0AAE2CT16_9LAMI</name>
<dbReference type="GO" id="GO:0009627">
    <property type="term" value="P:systemic acquired resistance"/>
    <property type="evidence" value="ECO:0007669"/>
    <property type="project" value="InterPro"/>
</dbReference>
<dbReference type="SUPFAM" id="SSF47699">
    <property type="entry name" value="Bifunctional inhibitor/lipid-transfer protein/seed storage 2S albumin"/>
    <property type="match status" value="1"/>
</dbReference>
<evidence type="ECO:0000313" key="3">
    <source>
        <dbReference type="Proteomes" id="UP001293254"/>
    </source>
</evidence>
<dbReference type="InterPro" id="IPR016140">
    <property type="entry name" value="Bifunc_inhib/LTP/seed_store"/>
</dbReference>
<evidence type="ECO:0000313" key="2">
    <source>
        <dbReference type="EMBL" id="KAK4433443.1"/>
    </source>
</evidence>
<reference evidence="2" key="2">
    <citation type="journal article" date="2024" name="Plant">
        <title>Genomic evolution and insights into agronomic trait innovations of Sesamum species.</title>
        <authorList>
            <person name="Miao H."/>
            <person name="Wang L."/>
            <person name="Qu L."/>
            <person name="Liu H."/>
            <person name="Sun Y."/>
            <person name="Le M."/>
            <person name="Wang Q."/>
            <person name="Wei S."/>
            <person name="Zheng Y."/>
            <person name="Lin W."/>
            <person name="Duan Y."/>
            <person name="Cao H."/>
            <person name="Xiong S."/>
            <person name="Wang X."/>
            <person name="Wei L."/>
            <person name="Li C."/>
            <person name="Ma Q."/>
            <person name="Ju M."/>
            <person name="Zhao R."/>
            <person name="Li G."/>
            <person name="Mu C."/>
            <person name="Tian Q."/>
            <person name="Mei H."/>
            <person name="Zhang T."/>
            <person name="Gao T."/>
            <person name="Zhang H."/>
        </authorList>
    </citation>
    <scope>NUCLEOTIDE SEQUENCE</scope>
    <source>
        <strain evidence="2">3651</strain>
    </source>
</reference>
<reference evidence="2" key="1">
    <citation type="submission" date="2020-06" db="EMBL/GenBank/DDBJ databases">
        <authorList>
            <person name="Li T."/>
            <person name="Hu X."/>
            <person name="Zhang T."/>
            <person name="Song X."/>
            <person name="Zhang H."/>
            <person name="Dai N."/>
            <person name="Sheng W."/>
            <person name="Hou X."/>
            <person name="Wei L."/>
        </authorList>
    </citation>
    <scope>NUCLEOTIDE SEQUENCE</scope>
    <source>
        <strain evidence="2">3651</strain>
        <tissue evidence="2">Leaf</tissue>
    </source>
</reference>
<proteinExistence type="predicted"/>
<feature type="domain" description="Bifunctional inhibitor/plant lipid transfer protein/seed storage helical" evidence="1">
    <location>
        <begin position="56"/>
        <end position="121"/>
    </location>
</feature>
<dbReference type="PANTHER" id="PTHR33122">
    <property type="entry name" value="LIPID BINDING PROTEIN-RELATED"/>
    <property type="match status" value="1"/>
</dbReference>
<evidence type="ECO:0000259" key="1">
    <source>
        <dbReference type="Pfam" id="PF00234"/>
    </source>
</evidence>
<sequence length="121" mass="13308">MSRRQGWWGEKKEMARKGKGKWMKAAILAILLSIFTTNIGIHVCYARVCCLSGGDQMACKPSVTPPHPPPPSARCCSGLLHADWRCLCSYKNSKLLPALGIDVNLAMQLPVKCKVPHPPHC</sequence>
<organism evidence="2 3">
    <name type="scientific">Sesamum alatum</name>
    <dbReference type="NCBI Taxonomy" id="300844"/>
    <lineage>
        <taxon>Eukaryota</taxon>
        <taxon>Viridiplantae</taxon>
        <taxon>Streptophyta</taxon>
        <taxon>Embryophyta</taxon>
        <taxon>Tracheophyta</taxon>
        <taxon>Spermatophyta</taxon>
        <taxon>Magnoliopsida</taxon>
        <taxon>eudicotyledons</taxon>
        <taxon>Gunneridae</taxon>
        <taxon>Pentapetalae</taxon>
        <taxon>asterids</taxon>
        <taxon>lamiids</taxon>
        <taxon>Lamiales</taxon>
        <taxon>Pedaliaceae</taxon>
        <taxon>Sesamum</taxon>
    </lineage>
</organism>
<comment type="caution">
    <text evidence="2">The sequence shown here is derived from an EMBL/GenBank/DDBJ whole genome shotgun (WGS) entry which is preliminary data.</text>
</comment>
<dbReference type="InterPro" id="IPR036312">
    <property type="entry name" value="Bifun_inhib/LTP/seed_sf"/>
</dbReference>
<dbReference type="Pfam" id="PF00234">
    <property type="entry name" value="Tryp_alpha_amyl"/>
    <property type="match status" value="1"/>
</dbReference>
<gene>
    <name evidence="2" type="ORF">Salat_1106600</name>
</gene>
<accession>A0AAE2CT16</accession>
<protein>
    <submittedName>
        <fullName evidence="2">Lipid-transfer protein DIR1</fullName>
    </submittedName>
</protein>
<dbReference type="Gene3D" id="1.10.110.10">
    <property type="entry name" value="Plant lipid-transfer and hydrophobic proteins"/>
    <property type="match status" value="1"/>
</dbReference>
<dbReference type="InterPro" id="IPR039265">
    <property type="entry name" value="DIR1-like"/>
</dbReference>
<dbReference type="GO" id="GO:0005504">
    <property type="term" value="F:fatty acid binding"/>
    <property type="evidence" value="ECO:0007669"/>
    <property type="project" value="InterPro"/>
</dbReference>